<dbReference type="Proteomes" id="UP000027100">
    <property type="component" value="Unassembled WGS sequence"/>
</dbReference>
<protein>
    <submittedName>
        <fullName evidence="2">Uncharacterized protein</fullName>
    </submittedName>
</protein>
<evidence type="ECO:0000256" key="1">
    <source>
        <dbReference type="SAM" id="Phobius"/>
    </source>
</evidence>
<keyword evidence="1" id="KW-0472">Membrane</keyword>
<dbReference type="EMBL" id="ARYM01000025">
    <property type="protein sequence ID" value="KCZ97113.1"/>
    <property type="molecule type" value="Genomic_DNA"/>
</dbReference>
<dbReference type="RefSeq" id="WP_035601318.1">
    <property type="nucleotide sequence ID" value="NZ_ARYM01000025.1"/>
</dbReference>
<reference evidence="2 3" key="1">
    <citation type="journal article" date="2014" name="Antonie Van Leeuwenhoek">
        <title>Hyphomonas beringensis sp. nov. and Hyphomonas chukchiensis sp. nov., isolated from surface seawater of the Bering Sea and Chukchi Sea.</title>
        <authorList>
            <person name="Li C."/>
            <person name="Lai Q."/>
            <person name="Li G."/>
            <person name="Dong C."/>
            <person name="Wang J."/>
            <person name="Liao Y."/>
            <person name="Shao Z."/>
        </authorList>
    </citation>
    <scope>NUCLEOTIDE SEQUENCE [LARGE SCALE GENOMIC DNA]</scope>
    <source>
        <strain evidence="2 3">PS728</strain>
    </source>
</reference>
<organism evidence="2 3">
    <name type="scientific">Hyphomonas polymorpha PS728</name>
    <dbReference type="NCBI Taxonomy" id="1280954"/>
    <lineage>
        <taxon>Bacteria</taxon>
        <taxon>Pseudomonadati</taxon>
        <taxon>Pseudomonadota</taxon>
        <taxon>Alphaproteobacteria</taxon>
        <taxon>Hyphomonadales</taxon>
        <taxon>Hyphomonadaceae</taxon>
        <taxon>Hyphomonas</taxon>
    </lineage>
</organism>
<feature type="transmembrane region" description="Helical" evidence="1">
    <location>
        <begin position="46"/>
        <end position="65"/>
    </location>
</feature>
<comment type="caution">
    <text evidence="2">The sequence shown here is derived from an EMBL/GenBank/DDBJ whole genome shotgun (WGS) entry which is preliminary data.</text>
</comment>
<dbReference type="STRING" id="1280954.HPO_16660"/>
<dbReference type="OrthoDB" id="7620423at2"/>
<evidence type="ECO:0000313" key="3">
    <source>
        <dbReference type="Proteomes" id="UP000027100"/>
    </source>
</evidence>
<proteinExistence type="predicted"/>
<keyword evidence="3" id="KW-1185">Reference proteome</keyword>
<name>A0A062VGE7_9PROT</name>
<keyword evidence="1" id="KW-0812">Transmembrane</keyword>
<gene>
    <name evidence="2" type="ORF">HPO_16660</name>
</gene>
<sequence length="94" mass="10344">MTEVDRLLTRLSETPASTDLSQLEADVWNRIDAQRENFAFSLVRTLPLTATFFALLMGFATAVVSTPSQQDFHDMAVFSANTPLAPSTLLAKHS</sequence>
<evidence type="ECO:0000313" key="2">
    <source>
        <dbReference type="EMBL" id="KCZ97113.1"/>
    </source>
</evidence>
<dbReference type="AlphaFoldDB" id="A0A062VGE7"/>
<keyword evidence="1" id="KW-1133">Transmembrane helix</keyword>
<accession>A0A062VGE7</accession>
<dbReference type="PATRIC" id="fig|1280954.3.peg.3364"/>